<keyword evidence="6 7" id="KW-0862">Zinc</keyword>
<proteinExistence type="inferred from homology"/>
<evidence type="ECO:0000256" key="2">
    <source>
        <dbReference type="ARBA" id="ARBA00004963"/>
    </source>
</evidence>
<evidence type="ECO:0000256" key="6">
    <source>
        <dbReference type="ARBA" id="ARBA00022833"/>
    </source>
</evidence>
<dbReference type="SMART" id="SM00849">
    <property type="entry name" value="Lactamase_B"/>
    <property type="match status" value="1"/>
</dbReference>
<dbReference type="GO" id="GO:0004416">
    <property type="term" value="F:hydroxyacylglutathione hydrolase activity"/>
    <property type="evidence" value="ECO:0007669"/>
    <property type="project" value="UniProtKB-UniRule"/>
</dbReference>
<evidence type="ECO:0000256" key="7">
    <source>
        <dbReference type="HAMAP-Rule" id="MF_01374"/>
    </source>
</evidence>
<dbReference type="InterPro" id="IPR035680">
    <property type="entry name" value="Clx_II_MBL"/>
</dbReference>
<evidence type="ECO:0000256" key="4">
    <source>
        <dbReference type="ARBA" id="ARBA00022723"/>
    </source>
</evidence>
<feature type="binding site" evidence="7">
    <location>
        <position position="133"/>
    </location>
    <ligand>
        <name>Zn(2+)</name>
        <dbReference type="ChEBI" id="CHEBI:29105"/>
        <label>1</label>
    </ligand>
</feature>
<feature type="binding site" evidence="7">
    <location>
        <position position="133"/>
    </location>
    <ligand>
        <name>Zn(2+)</name>
        <dbReference type="ChEBI" id="CHEBI:29105"/>
        <label>2</label>
    </ligand>
</feature>
<dbReference type="Pfam" id="PF16123">
    <property type="entry name" value="HAGH_C"/>
    <property type="match status" value="1"/>
</dbReference>
<dbReference type="AlphaFoldDB" id="A0A127M5F1"/>
<dbReference type="PIRSF" id="PIRSF005457">
    <property type="entry name" value="Glx"/>
    <property type="match status" value="1"/>
</dbReference>
<evidence type="ECO:0000256" key="3">
    <source>
        <dbReference type="ARBA" id="ARBA00006759"/>
    </source>
</evidence>
<dbReference type="SUPFAM" id="SSF56281">
    <property type="entry name" value="Metallo-hydrolase/oxidoreductase"/>
    <property type="match status" value="1"/>
</dbReference>
<keyword evidence="4 7" id="KW-0479">Metal-binding</keyword>
<feature type="domain" description="Metallo-beta-lactamase" evidence="8">
    <location>
        <begin position="14"/>
        <end position="171"/>
    </location>
</feature>
<comment type="function">
    <text evidence="7">Thiolesterase that catalyzes the hydrolysis of S-D-lactoyl-glutathione to form glutathione and D-lactic acid.</text>
</comment>
<evidence type="ECO:0000313" key="9">
    <source>
        <dbReference type="EMBL" id="AMO68468.1"/>
    </source>
</evidence>
<comment type="catalytic activity">
    <reaction evidence="1 7">
        <text>an S-(2-hydroxyacyl)glutathione + H2O = a 2-hydroxy carboxylate + glutathione + H(+)</text>
        <dbReference type="Rhea" id="RHEA:21864"/>
        <dbReference type="ChEBI" id="CHEBI:15377"/>
        <dbReference type="ChEBI" id="CHEBI:15378"/>
        <dbReference type="ChEBI" id="CHEBI:57925"/>
        <dbReference type="ChEBI" id="CHEBI:58896"/>
        <dbReference type="ChEBI" id="CHEBI:71261"/>
        <dbReference type="EC" id="3.1.2.6"/>
    </reaction>
</comment>
<dbReference type="InterPro" id="IPR050110">
    <property type="entry name" value="Glyoxalase_II_hydrolase"/>
</dbReference>
<dbReference type="HAMAP" id="MF_01374">
    <property type="entry name" value="Glyoxalase_2"/>
    <property type="match status" value="1"/>
</dbReference>
<comment type="cofactor">
    <cofactor evidence="7">
        <name>Zn(2+)</name>
        <dbReference type="ChEBI" id="CHEBI:29105"/>
    </cofactor>
    <text evidence="7">Binds 2 Zn(2+) ions per subunit.</text>
</comment>
<keyword evidence="5 7" id="KW-0378">Hydrolase</keyword>
<dbReference type="UniPathway" id="UPA00619">
    <property type="reaction ID" value="UER00676"/>
</dbReference>
<evidence type="ECO:0000256" key="1">
    <source>
        <dbReference type="ARBA" id="ARBA00001623"/>
    </source>
</evidence>
<evidence type="ECO:0000259" key="8">
    <source>
        <dbReference type="SMART" id="SM00849"/>
    </source>
</evidence>
<dbReference type="PANTHER" id="PTHR43705:SF1">
    <property type="entry name" value="HYDROXYACYLGLUTATHIONE HYDROLASE GLOB"/>
    <property type="match status" value="1"/>
</dbReference>
<feature type="binding site" evidence="7">
    <location>
        <position position="59"/>
    </location>
    <ligand>
        <name>Zn(2+)</name>
        <dbReference type="ChEBI" id="CHEBI:29105"/>
        <label>2</label>
    </ligand>
</feature>
<organism evidence="9 10">
    <name type="scientific">Zhongshania aliphaticivorans</name>
    <dbReference type="NCBI Taxonomy" id="1470434"/>
    <lineage>
        <taxon>Bacteria</taxon>
        <taxon>Pseudomonadati</taxon>
        <taxon>Pseudomonadota</taxon>
        <taxon>Gammaproteobacteria</taxon>
        <taxon>Cellvibrionales</taxon>
        <taxon>Spongiibacteraceae</taxon>
        <taxon>Zhongshania</taxon>
    </lineage>
</organism>
<gene>
    <name evidence="7" type="primary">gloB</name>
    <name evidence="9" type="ORF">AZF00_09210</name>
</gene>
<dbReference type="GO" id="GO:0046872">
    <property type="term" value="F:metal ion binding"/>
    <property type="evidence" value="ECO:0007669"/>
    <property type="project" value="UniProtKB-KW"/>
</dbReference>
<evidence type="ECO:0000313" key="10">
    <source>
        <dbReference type="Proteomes" id="UP000074119"/>
    </source>
</evidence>
<dbReference type="EC" id="3.1.2.6" evidence="7"/>
<evidence type="ECO:0000256" key="5">
    <source>
        <dbReference type="ARBA" id="ARBA00022801"/>
    </source>
</evidence>
<dbReference type="Gene3D" id="3.60.15.10">
    <property type="entry name" value="Ribonuclease Z/Hydroxyacylglutathione hydrolase-like"/>
    <property type="match status" value="1"/>
</dbReference>
<dbReference type="InterPro" id="IPR017782">
    <property type="entry name" value="Hydroxyacylglutathione_Hdrlase"/>
</dbReference>
<dbReference type="Proteomes" id="UP000074119">
    <property type="component" value="Chromosome"/>
</dbReference>
<accession>A0A127M5F1</accession>
<dbReference type="GO" id="GO:0019243">
    <property type="term" value="P:methylglyoxal catabolic process to D-lactate via S-lactoyl-glutathione"/>
    <property type="evidence" value="ECO:0007669"/>
    <property type="project" value="UniProtKB-UniRule"/>
</dbReference>
<dbReference type="KEGG" id="zal:AZF00_09210"/>
<feature type="binding site" evidence="7">
    <location>
        <position position="111"/>
    </location>
    <ligand>
        <name>Zn(2+)</name>
        <dbReference type="ChEBI" id="CHEBI:29105"/>
        <label>1</label>
    </ligand>
</feature>
<sequence>MIMLSISPIPAFSDNYIWCVAHDGEAIIVDPGDAAPVLKYLEEHQLKLSAILITHHHYDHVNGIELLSEHYPQAPVYGPKNQCLGITQRMTHGQTLQLFGHRVEVIAVPGHTLDHIAYYISDCAPNPLLFCGDTLFAGGCGRLFEGTAEQMLGSLGLISALPTNTAVYCAHEYTLSNLRFAQAVEPSNQDLEHRIADASRRRAEGLPTVPSILALELLTNPFLRTGKSTVQASVNAHTEGKCREEKDIFANLRKWKDDF</sequence>
<reference evidence="9 10" key="1">
    <citation type="submission" date="2015-12" db="EMBL/GenBank/DDBJ databases">
        <authorList>
            <person name="Shamseldin A."/>
            <person name="Moawad H."/>
            <person name="Abd El-Rahim W.M."/>
            <person name="Sadowsky M.J."/>
        </authorList>
    </citation>
    <scope>NUCLEOTIDE SEQUENCE [LARGE SCALE GENOMIC DNA]</scope>
    <source>
        <strain evidence="9 10">SM2</strain>
    </source>
</reference>
<dbReference type="RefSeq" id="WP_008250176.1">
    <property type="nucleotide sequence ID" value="NZ_CP014544.1"/>
</dbReference>
<protein>
    <recommendedName>
        <fullName evidence="7">Hydroxyacylglutathione hydrolase</fullName>
        <ecNumber evidence="7">3.1.2.6</ecNumber>
    </recommendedName>
    <alternativeName>
        <fullName evidence="7">Glyoxalase II</fullName>
        <shortName evidence="7">Glx II</shortName>
    </alternativeName>
</protein>
<comment type="subunit">
    <text evidence="7">Monomer.</text>
</comment>
<dbReference type="InterPro" id="IPR001279">
    <property type="entry name" value="Metallo-B-lactamas"/>
</dbReference>
<feature type="binding site" evidence="7">
    <location>
        <position position="171"/>
    </location>
    <ligand>
        <name>Zn(2+)</name>
        <dbReference type="ChEBI" id="CHEBI:29105"/>
        <label>2</label>
    </ligand>
</feature>
<dbReference type="EMBL" id="CP014544">
    <property type="protein sequence ID" value="AMO68468.1"/>
    <property type="molecule type" value="Genomic_DNA"/>
</dbReference>
<dbReference type="NCBIfam" id="TIGR03413">
    <property type="entry name" value="GSH_gloB"/>
    <property type="match status" value="1"/>
</dbReference>
<dbReference type="CDD" id="cd07723">
    <property type="entry name" value="hydroxyacylglutathione_hydrolase_MBL-fold"/>
    <property type="match status" value="1"/>
</dbReference>
<dbReference type="PANTHER" id="PTHR43705">
    <property type="entry name" value="HYDROXYACYLGLUTATHIONE HYDROLASE"/>
    <property type="match status" value="1"/>
</dbReference>
<comment type="pathway">
    <text evidence="2 7">Secondary metabolite metabolism; methylglyoxal degradation; (R)-lactate from methylglyoxal: step 2/2.</text>
</comment>
<dbReference type="STRING" id="1470434.AZF00_09210"/>
<comment type="similarity">
    <text evidence="3 7">Belongs to the metallo-beta-lactamase superfamily. Glyoxalase II family.</text>
</comment>
<feature type="binding site" evidence="7">
    <location>
        <position position="57"/>
    </location>
    <ligand>
        <name>Zn(2+)</name>
        <dbReference type="ChEBI" id="CHEBI:29105"/>
        <label>1</label>
    </ligand>
</feature>
<dbReference type="InterPro" id="IPR036866">
    <property type="entry name" value="RibonucZ/Hydroxyglut_hydro"/>
</dbReference>
<dbReference type="InterPro" id="IPR032282">
    <property type="entry name" value="HAGH_C"/>
</dbReference>
<feature type="binding site" evidence="7">
    <location>
        <position position="55"/>
    </location>
    <ligand>
        <name>Zn(2+)</name>
        <dbReference type="ChEBI" id="CHEBI:29105"/>
        <label>1</label>
    </ligand>
</feature>
<dbReference type="Pfam" id="PF00753">
    <property type="entry name" value="Lactamase_B"/>
    <property type="match status" value="1"/>
</dbReference>
<name>A0A127M5F1_9GAMM</name>
<feature type="binding site" evidence="7">
    <location>
        <position position="60"/>
    </location>
    <ligand>
        <name>Zn(2+)</name>
        <dbReference type="ChEBI" id="CHEBI:29105"/>
        <label>2</label>
    </ligand>
</feature>